<protein>
    <submittedName>
        <fullName evidence="2">Uncharacterized protein</fullName>
    </submittedName>
</protein>
<keyword evidence="1" id="KW-0812">Transmembrane</keyword>
<proteinExistence type="predicted"/>
<keyword evidence="3" id="KW-1185">Reference proteome</keyword>
<organism evidence="2 3">
    <name type="scientific">Rhodococcus phage Trina</name>
    <dbReference type="NCBI Taxonomy" id="2027905"/>
    <lineage>
        <taxon>Viruses</taxon>
        <taxon>Duplodnaviria</taxon>
        <taxon>Heunggongvirae</taxon>
        <taxon>Uroviricota</taxon>
        <taxon>Caudoviricetes</taxon>
        <taxon>Trinavirus</taxon>
        <taxon>Trinavirus trina</taxon>
    </lineage>
</organism>
<feature type="transmembrane region" description="Helical" evidence="1">
    <location>
        <begin position="12"/>
        <end position="44"/>
    </location>
</feature>
<evidence type="ECO:0000313" key="3">
    <source>
        <dbReference type="Proteomes" id="UP000231419"/>
    </source>
</evidence>
<keyword evidence="1" id="KW-0472">Membrane</keyword>
<evidence type="ECO:0000313" key="2">
    <source>
        <dbReference type="EMBL" id="ASZ74851.1"/>
    </source>
</evidence>
<name>A0A2D0ZMW6_9CAUD</name>
<reference evidence="3" key="1">
    <citation type="submission" date="2017-08" db="EMBL/GenBank/DDBJ databases">
        <authorList>
            <person name="de Groot N.N."/>
        </authorList>
    </citation>
    <scope>NUCLEOTIDE SEQUENCE [LARGE SCALE GENOMIC DNA]</scope>
</reference>
<evidence type="ECO:0000256" key="1">
    <source>
        <dbReference type="SAM" id="Phobius"/>
    </source>
</evidence>
<accession>A0A2D0ZMW6</accession>
<gene>
    <name evidence="2" type="ORF">SEA_TRINA_34</name>
</gene>
<dbReference type="Proteomes" id="UP000231419">
    <property type="component" value="Segment"/>
</dbReference>
<sequence length="60" mass="6757">MPNTIYYPGVIVGMILAFFAGLTLSPVLALIFVVYSLAFVALIWKMDERLATHRETKRTP</sequence>
<dbReference type="EMBL" id="MF668286">
    <property type="protein sequence ID" value="ASZ74851.1"/>
    <property type="molecule type" value="Genomic_DNA"/>
</dbReference>
<keyword evidence="1" id="KW-1133">Transmembrane helix</keyword>